<dbReference type="Proteomes" id="UP000267821">
    <property type="component" value="Unassembled WGS sequence"/>
</dbReference>
<dbReference type="GO" id="GO:0016020">
    <property type="term" value="C:membrane"/>
    <property type="evidence" value="ECO:0007669"/>
    <property type="project" value="InterPro"/>
</dbReference>
<protein>
    <recommendedName>
        <fullName evidence="4">Cora-domain-containing protein</fullName>
    </recommendedName>
</protein>
<proteinExistence type="predicted"/>
<evidence type="ECO:0000313" key="2">
    <source>
        <dbReference type="EMBL" id="RPB25790.1"/>
    </source>
</evidence>
<dbReference type="OrthoDB" id="3231000at2759"/>
<gene>
    <name evidence="2" type="ORF">L211DRAFT_56717</name>
</gene>
<keyword evidence="1" id="KW-0472">Membrane</keyword>
<name>A0A3N4LSJ9_9PEZI</name>
<dbReference type="Gene3D" id="1.20.58.340">
    <property type="entry name" value="Magnesium transport protein CorA, transmembrane region"/>
    <property type="match status" value="1"/>
</dbReference>
<reference evidence="2 3" key="1">
    <citation type="journal article" date="2018" name="Nat. Ecol. Evol.">
        <title>Pezizomycetes genomes reveal the molecular basis of ectomycorrhizal truffle lifestyle.</title>
        <authorList>
            <person name="Murat C."/>
            <person name="Payen T."/>
            <person name="Noel B."/>
            <person name="Kuo A."/>
            <person name="Morin E."/>
            <person name="Chen J."/>
            <person name="Kohler A."/>
            <person name="Krizsan K."/>
            <person name="Balestrini R."/>
            <person name="Da Silva C."/>
            <person name="Montanini B."/>
            <person name="Hainaut M."/>
            <person name="Levati E."/>
            <person name="Barry K.W."/>
            <person name="Belfiori B."/>
            <person name="Cichocki N."/>
            <person name="Clum A."/>
            <person name="Dockter R.B."/>
            <person name="Fauchery L."/>
            <person name="Guy J."/>
            <person name="Iotti M."/>
            <person name="Le Tacon F."/>
            <person name="Lindquist E.A."/>
            <person name="Lipzen A."/>
            <person name="Malagnac F."/>
            <person name="Mello A."/>
            <person name="Molinier V."/>
            <person name="Miyauchi S."/>
            <person name="Poulain J."/>
            <person name="Riccioni C."/>
            <person name="Rubini A."/>
            <person name="Sitrit Y."/>
            <person name="Splivallo R."/>
            <person name="Traeger S."/>
            <person name="Wang M."/>
            <person name="Zifcakova L."/>
            <person name="Wipf D."/>
            <person name="Zambonelli A."/>
            <person name="Paolocci F."/>
            <person name="Nowrousian M."/>
            <person name="Ottonello S."/>
            <person name="Baldrian P."/>
            <person name="Spatafora J.W."/>
            <person name="Henrissat B."/>
            <person name="Nagy L.G."/>
            <person name="Aury J.M."/>
            <person name="Wincker P."/>
            <person name="Grigoriev I.V."/>
            <person name="Bonfante P."/>
            <person name="Martin F.M."/>
        </authorList>
    </citation>
    <scope>NUCLEOTIDE SEQUENCE [LARGE SCALE GENOMIC DNA]</scope>
    <source>
        <strain evidence="2 3">ATCC MYA-4762</strain>
    </source>
</reference>
<evidence type="ECO:0000256" key="1">
    <source>
        <dbReference type="SAM" id="Phobius"/>
    </source>
</evidence>
<accession>A0A3N4LSJ9</accession>
<organism evidence="2 3">
    <name type="scientific">Terfezia boudieri ATCC MYA-4762</name>
    <dbReference type="NCBI Taxonomy" id="1051890"/>
    <lineage>
        <taxon>Eukaryota</taxon>
        <taxon>Fungi</taxon>
        <taxon>Dikarya</taxon>
        <taxon>Ascomycota</taxon>
        <taxon>Pezizomycotina</taxon>
        <taxon>Pezizomycetes</taxon>
        <taxon>Pezizales</taxon>
        <taxon>Pezizaceae</taxon>
        <taxon>Terfezia</taxon>
    </lineage>
</organism>
<dbReference type="InParanoid" id="A0A3N4LSJ9"/>
<feature type="transmembrane region" description="Helical" evidence="1">
    <location>
        <begin position="483"/>
        <end position="502"/>
    </location>
</feature>
<evidence type="ECO:0000313" key="3">
    <source>
        <dbReference type="Proteomes" id="UP000267821"/>
    </source>
</evidence>
<dbReference type="GO" id="GO:0046873">
    <property type="term" value="F:metal ion transmembrane transporter activity"/>
    <property type="evidence" value="ECO:0007669"/>
    <property type="project" value="InterPro"/>
</dbReference>
<sequence length="659" mass="74763">MAQHRCLWTVCAQSKFADHTVDVAILDLDNVRQEAEPVQHIHDFELLKSTLRSHPVPSRTRFILVEDLSPAMIEALGSELDLDPEFFADHIAGAQDNYVHERSRALFLDDGNLNAHPTAFLEPKEYFSITWKRKALQGLQGQSTLRDVLVALNMKEGSTRSERLSQLFTTDMTYNSNIWRSHELIGTESPPGIAVAAEERVSIYFKKSHENEDVLTVVILFDPIRKHRTELEEGRFTLQDALSFVSFRMIHPKMSYHTFHKEKRTYLTGASVYSTRIDFLSYLCLALQSENSSQLLSPTCPNHEFHLISVLLHFALTDWHGVFQSLNEVLDKIDSEISINAVLQECINGWRHILGAWRMQLINDKSRINATIQIIEDFDVEECTCDTVTGLKRKYCQKKDIVALKKSYDELLTRLTSLIERIERSFAAIMSSMSILESQRAISQAESVNRLTELAFIFIPLSFGNSIFGMQIPAWSANYTPNLWFAISGGLIGGAYMFRLLVRARVVSAIGEHISRSIRRYGNIEDNGPVPTLTFFGWVVSKLGLAALGLGAVAAGIACVWKYVGSYGGKVAATVVLGSVGLLWCLGLYLWRSWEVSFRDYAYLKEKPRVGSKGLPEKVKGRWLSRTTEAKLKVWRNMTWKDIFYPEGRTSTVRTQPMM</sequence>
<keyword evidence="1" id="KW-0812">Transmembrane</keyword>
<dbReference type="STRING" id="1051890.A0A3N4LSJ9"/>
<dbReference type="AlphaFoldDB" id="A0A3N4LSJ9"/>
<feature type="transmembrane region" description="Helical" evidence="1">
    <location>
        <begin position="571"/>
        <end position="591"/>
    </location>
</feature>
<feature type="transmembrane region" description="Helical" evidence="1">
    <location>
        <begin position="454"/>
        <end position="477"/>
    </location>
</feature>
<dbReference type="InterPro" id="IPR002523">
    <property type="entry name" value="MgTranspt_CorA/ZnTranspt_ZntB"/>
</dbReference>
<keyword evidence="1" id="KW-1133">Transmembrane helix</keyword>
<evidence type="ECO:0008006" key="4">
    <source>
        <dbReference type="Google" id="ProtNLM"/>
    </source>
</evidence>
<dbReference type="Pfam" id="PF01544">
    <property type="entry name" value="CorA"/>
    <property type="match status" value="1"/>
</dbReference>
<dbReference type="EMBL" id="ML121536">
    <property type="protein sequence ID" value="RPB25790.1"/>
    <property type="molecule type" value="Genomic_DNA"/>
</dbReference>
<feature type="transmembrane region" description="Helical" evidence="1">
    <location>
        <begin position="543"/>
        <end position="565"/>
    </location>
</feature>
<keyword evidence="3" id="KW-1185">Reference proteome</keyword>